<dbReference type="STRING" id="137246.A0A401SP10"/>
<evidence type="ECO:0000256" key="6">
    <source>
        <dbReference type="ARBA" id="ARBA00022824"/>
    </source>
</evidence>
<dbReference type="PRINTS" id="PR00385">
    <property type="entry name" value="P450"/>
</dbReference>
<evidence type="ECO:0000256" key="1">
    <source>
        <dbReference type="ARBA" id="ARBA00001971"/>
    </source>
</evidence>
<keyword evidence="8 17" id="KW-0560">Oxidoreductase</keyword>
<comment type="caution">
    <text evidence="19">The sequence shown here is derived from an EMBL/GenBank/DDBJ whole genome shotgun (WGS) entry which is preliminary data.</text>
</comment>
<evidence type="ECO:0000256" key="8">
    <source>
        <dbReference type="ARBA" id="ARBA00023002"/>
    </source>
</evidence>
<comment type="catalytic activity">
    <reaction evidence="15">
        <text>all-trans-retinoate + reduced [NADPH--hemoprotein reductase] + O2 = all-trans-4-hydroxyretinoate + oxidized [NADPH--hemoprotein reductase] + H2O + H(+)</text>
        <dbReference type="Rhea" id="RHEA:51984"/>
        <dbReference type="Rhea" id="RHEA-COMP:11964"/>
        <dbReference type="Rhea" id="RHEA-COMP:11965"/>
        <dbReference type="ChEBI" id="CHEBI:15377"/>
        <dbReference type="ChEBI" id="CHEBI:15378"/>
        <dbReference type="ChEBI" id="CHEBI:15379"/>
        <dbReference type="ChEBI" id="CHEBI:35291"/>
        <dbReference type="ChEBI" id="CHEBI:57618"/>
        <dbReference type="ChEBI" id="CHEBI:58210"/>
        <dbReference type="ChEBI" id="CHEBI:134178"/>
    </reaction>
    <physiologicalReaction direction="left-to-right" evidence="15">
        <dbReference type="Rhea" id="RHEA:51985"/>
    </physiologicalReaction>
</comment>
<evidence type="ECO:0000256" key="18">
    <source>
        <dbReference type="SAM" id="MobiDB-lite"/>
    </source>
</evidence>
<evidence type="ECO:0000313" key="20">
    <source>
        <dbReference type="Proteomes" id="UP000287033"/>
    </source>
</evidence>
<evidence type="ECO:0000256" key="12">
    <source>
        <dbReference type="ARBA" id="ARBA00023136"/>
    </source>
</evidence>
<comment type="similarity">
    <text evidence="4 17">Belongs to the cytochrome P450 family.</text>
</comment>
<dbReference type="InterPro" id="IPR001128">
    <property type="entry name" value="Cyt_P450"/>
</dbReference>
<evidence type="ECO:0000256" key="3">
    <source>
        <dbReference type="ARBA" id="ARBA00004406"/>
    </source>
</evidence>
<feature type="binding site" description="axial binding residue" evidence="16">
    <location>
        <position position="392"/>
    </location>
    <ligand>
        <name>heme</name>
        <dbReference type="ChEBI" id="CHEBI:30413"/>
    </ligand>
    <ligandPart>
        <name>Fe</name>
        <dbReference type="ChEBI" id="CHEBI:18248"/>
    </ligandPart>
</feature>
<dbReference type="EMBL" id="BEZZ01000413">
    <property type="protein sequence ID" value="GCC32113.1"/>
    <property type="molecule type" value="Genomic_DNA"/>
</dbReference>
<dbReference type="Gene3D" id="1.10.630.10">
    <property type="entry name" value="Cytochrome P450"/>
    <property type="match status" value="1"/>
</dbReference>
<evidence type="ECO:0000256" key="7">
    <source>
        <dbReference type="ARBA" id="ARBA00022848"/>
    </source>
</evidence>
<dbReference type="GO" id="GO:0005506">
    <property type="term" value="F:iron ion binding"/>
    <property type="evidence" value="ECO:0007669"/>
    <property type="project" value="InterPro"/>
</dbReference>
<dbReference type="OrthoDB" id="1372046at2759"/>
<dbReference type="GO" id="GO:0034653">
    <property type="term" value="P:retinoic acid catabolic process"/>
    <property type="evidence" value="ECO:0007669"/>
    <property type="project" value="UniProtKB-ARBA"/>
</dbReference>
<evidence type="ECO:0000256" key="15">
    <source>
        <dbReference type="ARBA" id="ARBA00048965"/>
    </source>
</evidence>
<dbReference type="PANTHER" id="PTHR24286">
    <property type="entry name" value="CYTOCHROME P450 26"/>
    <property type="match status" value="1"/>
</dbReference>
<keyword evidence="20" id="KW-1185">Reference proteome</keyword>
<evidence type="ECO:0000256" key="9">
    <source>
        <dbReference type="ARBA" id="ARBA00023004"/>
    </source>
</evidence>
<comment type="cofactor">
    <cofactor evidence="1 16">
        <name>heme</name>
        <dbReference type="ChEBI" id="CHEBI:30413"/>
    </cofactor>
</comment>
<keyword evidence="11" id="KW-0443">Lipid metabolism</keyword>
<evidence type="ECO:0000256" key="16">
    <source>
        <dbReference type="PIRSR" id="PIRSR602403-1"/>
    </source>
</evidence>
<gene>
    <name evidence="19" type="ORF">chiPu_0010573</name>
</gene>
<dbReference type="GO" id="GO:0004497">
    <property type="term" value="F:monooxygenase activity"/>
    <property type="evidence" value="ECO:0007669"/>
    <property type="project" value="UniProtKB-KW"/>
</dbReference>
<dbReference type="InterPro" id="IPR002403">
    <property type="entry name" value="Cyt_P450_E_grp-IV"/>
</dbReference>
<dbReference type="GO" id="GO:0016125">
    <property type="term" value="P:sterol metabolic process"/>
    <property type="evidence" value="ECO:0007669"/>
    <property type="project" value="TreeGrafter"/>
</dbReference>
<keyword evidence="16 17" id="KW-0349">Heme</keyword>
<dbReference type="GO" id="GO:0005789">
    <property type="term" value="C:endoplasmic reticulum membrane"/>
    <property type="evidence" value="ECO:0007669"/>
    <property type="project" value="UniProtKB-SubCell"/>
</dbReference>
<name>A0A401SP10_CHIPU</name>
<comment type="subcellular location">
    <subcellularLocation>
        <location evidence="3">Endoplasmic reticulum membrane</location>
        <topology evidence="3">Peripheral membrane protein</topology>
    </subcellularLocation>
    <subcellularLocation>
        <location evidence="2">Microsome membrane</location>
        <topology evidence="2">Peripheral membrane protein</topology>
    </subcellularLocation>
</comment>
<dbReference type="Pfam" id="PF00067">
    <property type="entry name" value="p450"/>
    <property type="match status" value="1"/>
</dbReference>
<evidence type="ECO:0000313" key="19">
    <source>
        <dbReference type="EMBL" id="GCC32113.1"/>
    </source>
</evidence>
<dbReference type="PRINTS" id="PR00465">
    <property type="entry name" value="EP450IV"/>
</dbReference>
<evidence type="ECO:0000256" key="11">
    <source>
        <dbReference type="ARBA" id="ARBA00023098"/>
    </source>
</evidence>
<dbReference type="PANTHER" id="PTHR24286:SF177">
    <property type="entry name" value="CYTOCHROME P450 26B1"/>
    <property type="match status" value="1"/>
</dbReference>
<dbReference type="Proteomes" id="UP000287033">
    <property type="component" value="Unassembled WGS sequence"/>
</dbReference>
<organism evidence="19 20">
    <name type="scientific">Chiloscyllium punctatum</name>
    <name type="common">Brownbanded bambooshark</name>
    <name type="synonym">Hemiscyllium punctatum</name>
    <dbReference type="NCBI Taxonomy" id="137246"/>
    <lineage>
        <taxon>Eukaryota</taxon>
        <taxon>Metazoa</taxon>
        <taxon>Chordata</taxon>
        <taxon>Craniata</taxon>
        <taxon>Vertebrata</taxon>
        <taxon>Chondrichthyes</taxon>
        <taxon>Elasmobranchii</taxon>
        <taxon>Galeomorphii</taxon>
        <taxon>Galeoidea</taxon>
        <taxon>Orectolobiformes</taxon>
        <taxon>Hemiscylliidae</taxon>
        <taxon>Chiloscyllium</taxon>
    </lineage>
</organism>
<dbReference type="InterPro" id="IPR017972">
    <property type="entry name" value="Cyt_P450_CS"/>
</dbReference>
<dbReference type="GO" id="GO:0016705">
    <property type="term" value="F:oxidoreductase activity, acting on paired donors, with incorporation or reduction of molecular oxygen"/>
    <property type="evidence" value="ECO:0007669"/>
    <property type="project" value="InterPro"/>
</dbReference>
<reference evidence="19 20" key="1">
    <citation type="journal article" date="2018" name="Nat. Ecol. Evol.">
        <title>Shark genomes provide insights into elasmobranch evolution and the origin of vertebrates.</title>
        <authorList>
            <person name="Hara Y"/>
            <person name="Yamaguchi K"/>
            <person name="Onimaru K"/>
            <person name="Kadota M"/>
            <person name="Koyanagi M"/>
            <person name="Keeley SD"/>
            <person name="Tatsumi K"/>
            <person name="Tanaka K"/>
            <person name="Motone F"/>
            <person name="Kageyama Y"/>
            <person name="Nozu R"/>
            <person name="Adachi N"/>
            <person name="Nishimura O"/>
            <person name="Nakagawa R"/>
            <person name="Tanegashima C"/>
            <person name="Kiyatake I"/>
            <person name="Matsumoto R"/>
            <person name="Murakumo K"/>
            <person name="Nishida K"/>
            <person name="Terakita A"/>
            <person name="Kuratani S"/>
            <person name="Sato K"/>
            <person name="Hyodo S Kuraku.S."/>
        </authorList>
    </citation>
    <scope>NUCLEOTIDE SEQUENCE [LARGE SCALE GENOMIC DNA]</scope>
</reference>
<evidence type="ECO:0000256" key="5">
    <source>
        <dbReference type="ARBA" id="ARBA00022723"/>
    </source>
</evidence>
<accession>A0A401SP10</accession>
<evidence type="ECO:0000256" key="10">
    <source>
        <dbReference type="ARBA" id="ARBA00023033"/>
    </source>
</evidence>
<evidence type="ECO:0000256" key="4">
    <source>
        <dbReference type="ARBA" id="ARBA00010617"/>
    </source>
</evidence>
<evidence type="ECO:0000256" key="17">
    <source>
        <dbReference type="RuleBase" id="RU000461"/>
    </source>
</evidence>
<keyword evidence="5 16" id="KW-0479">Metal-binding</keyword>
<evidence type="ECO:0000256" key="13">
    <source>
        <dbReference type="ARBA" id="ARBA00040244"/>
    </source>
</evidence>
<evidence type="ECO:0000256" key="14">
    <source>
        <dbReference type="ARBA" id="ARBA00047395"/>
    </source>
</evidence>
<evidence type="ECO:0000256" key="2">
    <source>
        <dbReference type="ARBA" id="ARBA00004174"/>
    </source>
</evidence>
<dbReference type="InterPro" id="IPR036396">
    <property type="entry name" value="Cyt_P450_sf"/>
</dbReference>
<proteinExistence type="inferred from homology"/>
<dbReference type="OMA" id="RDRMYAM"/>
<keyword evidence="6" id="KW-0256">Endoplasmic reticulum</keyword>
<keyword evidence="9 16" id="KW-0408">Iron</keyword>
<dbReference type="GO" id="GO:0020037">
    <property type="term" value="F:heme binding"/>
    <property type="evidence" value="ECO:0007669"/>
    <property type="project" value="InterPro"/>
</dbReference>
<dbReference type="PROSITE" id="PS00086">
    <property type="entry name" value="CYTOCHROME_P450"/>
    <property type="match status" value="1"/>
</dbReference>
<sequence>MRTGEAPHPHPGSRSGWAVGERERGGSSFHASRRKRHGNVFKTHLLGRPVVRVTGAEHLRRLLLEEHNLVGVSWPQSVQMILGSSSLANAIGDIHQHKRKVYAQLFSHSALESYVPRIRQVVMETVREWCAREGPISVYAESRKLTFRIAVSVLLGSSPGEEKMIDLLTTFEQLTKNMFSLPLDIPGSGYRKGIQARDRLHEYFGKVIEDMLQSDAEYSTALGILIQSSKDHGMGMSMQELKEAMVELMFAACATTASACTSLVLQLLKNPEVLTKLRTDLQIKGFQSGSATPLRLSDFCHLRYLDNVIKEVLRLQPPVSGGYRVALQTFELGGWQIPKGWSVMYSIQDTHNTAPIFQQPDIFDPDRFANDLTKGKEARFHYLPFGGGVRRCLGKELAKLILKVFAIELATGSHWQLATRTLPKMLMVPVAHPSDGLKVQFSAQFSNNTPAAEVHLE</sequence>
<keyword evidence="10 17" id="KW-0503">Monooxygenase</keyword>
<keyword evidence="12" id="KW-0472">Membrane</keyword>
<feature type="region of interest" description="Disordered" evidence="18">
    <location>
        <begin position="1"/>
        <end position="34"/>
    </location>
</feature>
<dbReference type="AlphaFoldDB" id="A0A401SP10"/>
<dbReference type="SUPFAM" id="SSF48264">
    <property type="entry name" value="Cytochrome P450"/>
    <property type="match status" value="1"/>
</dbReference>
<keyword evidence="7" id="KW-0492">Microsome</keyword>
<comment type="catalytic activity">
    <reaction evidence="14">
        <text>all-trans-retinoate + reduced [NADPH--hemoprotein reductase] + O2 = all-trans-18-hydroxyretinoate + oxidized [NADPH--hemoprotein reductase] + H2O + H(+)</text>
        <dbReference type="Rhea" id="RHEA:55856"/>
        <dbReference type="Rhea" id="RHEA-COMP:11964"/>
        <dbReference type="Rhea" id="RHEA-COMP:11965"/>
        <dbReference type="ChEBI" id="CHEBI:15377"/>
        <dbReference type="ChEBI" id="CHEBI:15378"/>
        <dbReference type="ChEBI" id="CHEBI:15379"/>
        <dbReference type="ChEBI" id="CHEBI:35291"/>
        <dbReference type="ChEBI" id="CHEBI:57618"/>
        <dbReference type="ChEBI" id="CHEBI:58210"/>
        <dbReference type="ChEBI" id="CHEBI:139258"/>
    </reaction>
    <physiologicalReaction direction="left-to-right" evidence="14">
        <dbReference type="Rhea" id="RHEA:55857"/>
    </physiologicalReaction>
</comment>
<protein>
    <recommendedName>
        <fullName evidence="13">Cytochrome P450 26B1</fullName>
    </recommendedName>
</protein>